<accession>A0A6V7TW59</accession>
<feature type="compositionally biased region" description="Low complexity" evidence="1">
    <location>
        <begin position="35"/>
        <end position="49"/>
    </location>
</feature>
<proteinExistence type="predicted"/>
<organism evidence="2 3">
    <name type="scientific">Meloidogyne enterolobii</name>
    <name type="common">Root-knot nematode worm</name>
    <name type="synonym">Meloidogyne mayaguensis</name>
    <dbReference type="NCBI Taxonomy" id="390850"/>
    <lineage>
        <taxon>Eukaryota</taxon>
        <taxon>Metazoa</taxon>
        <taxon>Ecdysozoa</taxon>
        <taxon>Nematoda</taxon>
        <taxon>Chromadorea</taxon>
        <taxon>Rhabditida</taxon>
        <taxon>Tylenchina</taxon>
        <taxon>Tylenchomorpha</taxon>
        <taxon>Tylenchoidea</taxon>
        <taxon>Meloidogynidae</taxon>
        <taxon>Meloidogyninae</taxon>
        <taxon>Meloidogyne</taxon>
    </lineage>
</organism>
<dbReference type="AlphaFoldDB" id="A0A6V7TW59"/>
<evidence type="ECO:0000313" key="2">
    <source>
        <dbReference type="EMBL" id="CAD2136527.1"/>
    </source>
</evidence>
<sequence length="727" mass="84199">MLGVVLLSPQNELIHAFGNAQFKMHFFNVPHGKQSARPSSSSGISSPNSCHYSSASSITTNEKKQENNFQNNNSLSEIEKENNKMLINNNQQQEQLLFDTNGENFLLCQLLPLVAICRANSIENQNKQQILKKIQCIQSSPPTSSTNDCGNLQVNIAHLAFSYIFIMIFDDEQNSLLLNSPERLFTSLLNCINFHYGPQQFPLLSMNTPFVKQLKRRCEFRINKLLNENNNQNNINNIFNKNFFLSSDKKEEEIKSELIPALKELTKNVAQKFNLFNGDVSCLLICSDRYIASVSTLNNYINNEVNSIINFIRQQLPKEEEEEEENITNLLKYQSEHYFLSFKQKQFLYNIFNISLNEKIEFILLIPSDNLLIIYNITECLQILENISDNYLNNNLINLLIECKQHLENIKLNLNKISNKLPNGYFYYLSSPILTKEYIQKLWNRFRISLDKFLSLIKKQNNENSSSNSSSSSITINSSYSQNTIYSQTTSEDEEEKIILSKNLNLLTGNLNKIKRLLLSLLNELLTWNSSQSTNKLLPYILNNILNNSINTKIIKIITSFNEKIEKIILNNKNILLKTIPTNFGLDMLGYKFEQICGGPPFFFCYIEEKYSQLFSQLNEEFFNITTEEENFVEEEETMTVIRTNDKLLILQFLIQYSTKTTTKSSSSLQNKFKQKLNKLLLGNLIEENIYLKFNFICLFPPQINIILAVKQSNILINILKQKINYE</sequence>
<reference evidence="2 3" key="1">
    <citation type="submission" date="2020-08" db="EMBL/GenBank/DDBJ databases">
        <authorList>
            <person name="Koutsovoulos G."/>
            <person name="Danchin GJ E."/>
        </authorList>
    </citation>
    <scope>NUCLEOTIDE SEQUENCE [LARGE SCALE GENOMIC DNA]</scope>
</reference>
<dbReference type="OrthoDB" id="5905598at2759"/>
<feature type="region of interest" description="Disordered" evidence="1">
    <location>
        <begin position="33"/>
        <end position="72"/>
    </location>
</feature>
<feature type="compositionally biased region" description="Polar residues" evidence="1">
    <location>
        <begin position="50"/>
        <end position="60"/>
    </location>
</feature>
<gene>
    <name evidence="2" type="ORF">MENT_LOCUS5105</name>
</gene>
<evidence type="ECO:0000313" key="3">
    <source>
        <dbReference type="Proteomes" id="UP000580250"/>
    </source>
</evidence>
<protein>
    <submittedName>
        <fullName evidence="2">Uncharacterized protein</fullName>
    </submittedName>
</protein>
<evidence type="ECO:0000256" key="1">
    <source>
        <dbReference type="SAM" id="MobiDB-lite"/>
    </source>
</evidence>
<comment type="caution">
    <text evidence="2">The sequence shown here is derived from an EMBL/GenBank/DDBJ whole genome shotgun (WGS) entry which is preliminary data.</text>
</comment>
<name>A0A6V7TW59_MELEN</name>
<dbReference type="Proteomes" id="UP000580250">
    <property type="component" value="Unassembled WGS sequence"/>
</dbReference>
<dbReference type="EMBL" id="CAJEWN010000018">
    <property type="protein sequence ID" value="CAD2136527.1"/>
    <property type="molecule type" value="Genomic_DNA"/>
</dbReference>